<protein>
    <submittedName>
        <fullName evidence="2">Secreted protein</fullName>
    </submittedName>
</protein>
<dbReference type="Proteomes" id="UP000095287">
    <property type="component" value="Unplaced"/>
</dbReference>
<accession>A0A1I8AJH0</accession>
<dbReference type="WBParaSite" id="L893_g6592.t1">
    <property type="protein sequence ID" value="L893_g6592.t1"/>
    <property type="gene ID" value="L893_g6592"/>
</dbReference>
<keyword evidence="1" id="KW-1185">Reference proteome</keyword>
<name>A0A1I8AJH0_9BILA</name>
<evidence type="ECO:0000313" key="2">
    <source>
        <dbReference type="WBParaSite" id="L893_g6592.t1"/>
    </source>
</evidence>
<reference evidence="2" key="1">
    <citation type="submission" date="2016-11" db="UniProtKB">
        <authorList>
            <consortium name="WormBaseParasite"/>
        </authorList>
    </citation>
    <scope>IDENTIFICATION</scope>
</reference>
<proteinExistence type="predicted"/>
<evidence type="ECO:0000313" key="1">
    <source>
        <dbReference type="Proteomes" id="UP000095287"/>
    </source>
</evidence>
<sequence length="72" mass="7837">MKLRLMALAGAVAKPKPDPVPRVTAVNNSRKTSVAARTESDGFIAFTTKISKGLLDSLFNKYERQQKTCVIG</sequence>
<organism evidence="1 2">
    <name type="scientific">Steinernema glaseri</name>
    <dbReference type="NCBI Taxonomy" id="37863"/>
    <lineage>
        <taxon>Eukaryota</taxon>
        <taxon>Metazoa</taxon>
        <taxon>Ecdysozoa</taxon>
        <taxon>Nematoda</taxon>
        <taxon>Chromadorea</taxon>
        <taxon>Rhabditida</taxon>
        <taxon>Tylenchina</taxon>
        <taxon>Panagrolaimomorpha</taxon>
        <taxon>Strongyloidoidea</taxon>
        <taxon>Steinernematidae</taxon>
        <taxon>Steinernema</taxon>
    </lineage>
</organism>
<dbReference type="AlphaFoldDB" id="A0A1I8AJH0"/>